<evidence type="ECO:0000256" key="2">
    <source>
        <dbReference type="SAM" id="SignalP"/>
    </source>
</evidence>
<evidence type="ECO:0000313" key="3">
    <source>
        <dbReference type="EMBL" id="PSN68945.1"/>
    </source>
</evidence>
<keyword evidence="1" id="KW-1133">Transmembrane helix</keyword>
<keyword evidence="4" id="KW-1185">Reference proteome</keyword>
<name>A0A2T2NU37_CORCC</name>
<sequence>MEPREKPTPGLFVFFLTVFPLFCPGLPLCFACCALSCPSSEAVLSMAKPGTSLPCSPKPPTTNPPTPYPFPPISCFLSARLFLPPAGFFFPLWWVIRPFFPLHFFFSQTLGAFFLRSRIFMPCKTTVSGTNEPPAGKISENGALGCVRALLLHVTCAAHHHPSQPAS</sequence>
<feature type="chain" id="PRO_5015593175" description="Secreted protein" evidence="2">
    <location>
        <begin position="32"/>
        <end position="167"/>
    </location>
</feature>
<protein>
    <recommendedName>
        <fullName evidence="5">Secreted protein</fullName>
    </recommendedName>
</protein>
<evidence type="ECO:0000313" key="4">
    <source>
        <dbReference type="Proteomes" id="UP000240883"/>
    </source>
</evidence>
<feature type="transmembrane region" description="Helical" evidence="1">
    <location>
        <begin position="92"/>
        <end position="115"/>
    </location>
</feature>
<gene>
    <name evidence="3" type="ORF">BS50DRAFT_328865</name>
</gene>
<reference evidence="3 4" key="1">
    <citation type="journal article" date="2018" name="Front. Microbiol.">
        <title>Genome-Wide Analysis of Corynespora cassiicola Leaf Fall Disease Putative Effectors.</title>
        <authorList>
            <person name="Lopez D."/>
            <person name="Ribeiro S."/>
            <person name="Label P."/>
            <person name="Fumanal B."/>
            <person name="Venisse J.S."/>
            <person name="Kohler A."/>
            <person name="de Oliveira R.R."/>
            <person name="Labutti K."/>
            <person name="Lipzen A."/>
            <person name="Lail K."/>
            <person name="Bauer D."/>
            <person name="Ohm R.A."/>
            <person name="Barry K.W."/>
            <person name="Spatafora J."/>
            <person name="Grigoriev I.V."/>
            <person name="Martin F.M."/>
            <person name="Pujade-Renaud V."/>
        </authorList>
    </citation>
    <scope>NUCLEOTIDE SEQUENCE [LARGE SCALE GENOMIC DNA]</scope>
    <source>
        <strain evidence="3 4">Philippines</strain>
    </source>
</reference>
<dbReference type="EMBL" id="KZ678133">
    <property type="protein sequence ID" value="PSN68945.1"/>
    <property type="molecule type" value="Genomic_DNA"/>
</dbReference>
<keyword evidence="2" id="KW-0732">Signal</keyword>
<feature type="signal peptide" evidence="2">
    <location>
        <begin position="1"/>
        <end position="31"/>
    </location>
</feature>
<accession>A0A2T2NU37</accession>
<dbReference type="Proteomes" id="UP000240883">
    <property type="component" value="Unassembled WGS sequence"/>
</dbReference>
<evidence type="ECO:0000256" key="1">
    <source>
        <dbReference type="SAM" id="Phobius"/>
    </source>
</evidence>
<keyword evidence="1" id="KW-0812">Transmembrane</keyword>
<proteinExistence type="predicted"/>
<keyword evidence="1" id="KW-0472">Membrane</keyword>
<organism evidence="3 4">
    <name type="scientific">Corynespora cassiicola Philippines</name>
    <dbReference type="NCBI Taxonomy" id="1448308"/>
    <lineage>
        <taxon>Eukaryota</taxon>
        <taxon>Fungi</taxon>
        <taxon>Dikarya</taxon>
        <taxon>Ascomycota</taxon>
        <taxon>Pezizomycotina</taxon>
        <taxon>Dothideomycetes</taxon>
        <taxon>Pleosporomycetidae</taxon>
        <taxon>Pleosporales</taxon>
        <taxon>Corynesporascaceae</taxon>
        <taxon>Corynespora</taxon>
    </lineage>
</organism>
<dbReference type="AlphaFoldDB" id="A0A2T2NU37"/>
<evidence type="ECO:0008006" key="5">
    <source>
        <dbReference type="Google" id="ProtNLM"/>
    </source>
</evidence>